<name>A0ABN9KS24_9NEOB</name>
<protein>
    <recommendedName>
        <fullName evidence="2">Ig-like domain-containing protein</fullName>
    </recommendedName>
</protein>
<evidence type="ECO:0000259" key="2">
    <source>
        <dbReference type="PROSITE" id="PS50835"/>
    </source>
</evidence>
<gene>
    <name evidence="3" type="ORF">RIMI_LOCUS1588759</name>
</gene>
<dbReference type="Proteomes" id="UP001176940">
    <property type="component" value="Unassembled WGS sequence"/>
</dbReference>
<dbReference type="InterPro" id="IPR003599">
    <property type="entry name" value="Ig_sub"/>
</dbReference>
<dbReference type="InterPro" id="IPR013783">
    <property type="entry name" value="Ig-like_fold"/>
</dbReference>
<dbReference type="InterPro" id="IPR036179">
    <property type="entry name" value="Ig-like_dom_sf"/>
</dbReference>
<feature type="region of interest" description="Disordered" evidence="1">
    <location>
        <begin position="104"/>
        <end position="138"/>
    </location>
</feature>
<evidence type="ECO:0000313" key="3">
    <source>
        <dbReference type="EMBL" id="CAJ0921692.1"/>
    </source>
</evidence>
<organism evidence="3 4">
    <name type="scientific">Ranitomeya imitator</name>
    <name type="common">mimic poison frog</name>
    <dbReference type="NCBI Taxonomy" id="111125"/>
    <lineage>
        <taxon>Eukaryota</taxon>
        <taxon>Metazoa</taxon>
        <taxon>Chordata</taxon>
        <taxon>Craniata</taxon>
        <taxon>Vertebrata</taxon>
        <taxon>Euteleostomi</taxon>
        <taxon>Amphibia</taxon>
        <taxon>Batrachia</taxon>
        <taxon>Anura</taxon>
        <taxon>Neobatrachia</taxon>
        <taxon>Hyloidea</taxon>
        <taxon>Dendrobatidae</taxon>
        <taxon>Dendrobatinae</taxon>
        <taxon>Ranitomeya</taxon>
    </lineage>
</organism>
<comment type="caution">
    <text evidence="3">The sequence shown here is derived from an EMBL/GenBank/DDBJ whole genome shotgun (WGS) entry which is preliminary data.</text>
</comment>
<reference evidence="3" key="1">
    <citation type="submission" date="2023-07" db="EMBL/GenBank/DDBJ databases">
        <authorList>
            <person name="Stuckert A."/>
        </authorList>
    </citation>
    <scope>NUCLEOTIDE SEQUENCE</scope>
</reference>
<dbReference type="InterPro" id="IPR007110">
    <property type="entry name" value="Ig-like_dom"/>
</dbReference>
<dbReference type="EMBL" id="CAUEEQ010002094">
    <property type="protein sequence ID" value="CAJ0921692.1"/>
    <property type="molecule type" value="Genomic_DNA"/>
</dbReference>
<keyword evidence="4" id="KW-1185">Reference proteome</keyword>
<evidence type="ECO:0000256" key="1">
    <source>
        <dbReference type="SAM" id="MobiDB-lite"/>
    </source>
</evidence>
<evidence type="ECO:0000313" key="4">
    <source>
        <dbReference type="Proteomes" id="UP001176940"/>
    </source>
</evidence>
<dbReference type="PROSITE" id="PS50835">
    <property type="entry name" value="IG_LIKE"/>
    <property type="match status" value="1"/>
</dbReference>
<dbReference type="Gene3D" id="2.60.40.10">
    <property type="entry name" value="Immunoglobulins"/>
    <property type="match status" value="1"/>
</dbReference>
<accession>A0ABN9KS24</accession>
<sequence length="177" mass="19682">MDYGVGQNDPTAYYRRMMVSVELGIWILWRDCDDPDSRLYLCVPGDTVTISCTASTGIRVPDRFSGVSDGSPYTSYKLTIRGATEDDAADYYCQQSVQYPLTQSAATCPPQNPHQDSPKTQPVLKRNEDGTQNCKKNGETKVAELARLLRANSANGKKDTQSSWSAETKHLRYVSKV</sequence>
<proteinExistence type="predicted"/>
<feature type="domain" description="Ig-like" evidence="2">
    <location>
        <begin position="35"/>
        <end position="94"/>
    </location>
</feature>
<dbReference type="SMART" id="SM00409">
    <property type="entry name" value="IG"/>
    <property type="match status" value="1"/>
</dbReference>
<dbReference type="SUPFAM" id="SSF48726">
    <property type="entry name" value="Immunoglobulin"/>
    <property type="match status" value="1"/>
</dbReference>